<keyword evidence="3" id="KW-1185">Reference proteome</keyword>
<feature type="region of interest" description="Disordered" evidence="1">
    <location>
        <begin position="144"/>
        <end position="204"/>
    </location>
</feature>
<dbReference type="Proteomes" id="UP001200313">
    <property type="component" value="Unassembled WGS sequence"/>
</dbReference>
<evidence type="ECO:0000313" key="3">
    <source>
        <dbReference type="Proteomes" id="UP001200313"/>
    </source>
</evidence>
<feature type="compositionally biased region" description="Polar residues" evidence="1">
    <location>
        <begin position="171"/>
        <end position="181"/>
    </location>
</feature>
<protein>
    <submittedName>
        <fullName evidence="2">Uncharacterized protein</fullName>
    </submittedName>
</protein>
<reference evidence="2 3" key="1">
    <citation type="submission" date="2022-01" db="EMBL/GenBank/DDBJ databases">
        <title>Collection of gut derived symbiotic bacterial strains cultured from healthy donors.</title>
        <authorList>
            <person name="Lin H."/>
            <person name="Kohout C."/>
            <person name="Waligurski E."/>
            <person name="Pamer E.G."/>
        </authorList>
    </citation>
    <scope>NUCLEOTIDE SEQUENCE [LARGE SCALE GENOMIC DNA]</scope>
    <source>
        <strain evidence="2 3">DFI.3.7</strain>
    </source>
</reference>
<comment type="caution">
    <text evidence="2">The sequence shown here is derived from an EMBL/GenBank/DDBJ whole genome shotgun (WGS) entry which is preliminary data.</text>
</comment>
<proteinExistence type="predicted"/>
<accession>A0ABS9M6Q8</accession>
<evidence type="ECO:0000256" key="1">
    <source>
        <dbReference type="SAM" id="MobiDB-lite"/>
    </source>
</evidence>
<name>A0ABS9M6Q8_9FIRM</name>
<sequence length="274" mass="29877">MSESNFNVIPAINTVDGFNPADFVRTTVGEEGENDLYLDVKYRLLWFRLHHPNGKIDPELIRVDEKNAIVCCRIYADKADPADQFIGKAYSQRFSTEDRFGDRFLEIAETVAKGRALADAGYGTQFCMNGEALASIIADAPIKMPPDEDAGHPGSVVASFTAQPTADPPVFSQTATAPKSTQPAQQQVQPPVQQSHAPAPEPPKTLDEYLRVMTIEQAKAVKVDFGRFSGWSLGEIAMKSPGDLAWYVKNYSGHNLALKAGATKLLETVGQMAS</sequence>
<dbReference type="RefSeq" id="WP_238073146.1">
    <property type="nucleotide sequence ID" value="NZ_JAKNJB010000004.1"/>
</dbReference>
<gene>
    <name evidence="2" type="ORF">L0P79_03125</name>
</gene>
<organism evidence="2 3">
    <name type="scientific">Intestinimonas massiliensis</name>
    <name type="common">ex Afouda et al. 2020</name>
    <dbReference type="NCBI Taxonomy" id="1673721"/>
    <lineage>
        <taxon>Bacteria</taxon>
        <taxon>Bacillati</taxon>
        <taxon>Bacillota</taxon>
        <taxon>Clostridia</taxon>
        <taxon>Eubacteriales</taxon>
        <taxon>Intestinimonas</taxon>
    </lineage>
</organism>
<dbReference type="EMBL" id="JAKNJB010000004">
    <property type="protein sequence ID" value="MCG4526064.1"/>
    <property type="molecule type" value="Genomic_DNA"/>
</dbReference>
<feature type="compositionally biased region" description="Low complexity" evidence="1">
    <location>
        <begin position="182"/>
        <end position="198"/>
    </location>
</feature>
<evidence type="ECO:0000313" key="2">
    <source>
        <dbReference type="EMBL" id="MCG4526064.1"/>
    </source>
</evidence>